<gene>
    <name evidence="2" type="ORF">L227DRAFT_615185</name>
</gene>
<dbReference type="AlphaFoldDB" id="A0A5C2RV24"/>
<feature type="compositionally biased region" description="Pro residues" evidence="1">
    <location>
        <begin position="12"/>
        <end position="22"/>
    </location>
</feature>
<evidence type="ECO:0000313" key="2">
    <source>
        <dbReference type="EMBL" id="RPD55543.1"/>
    </source>
</evidence>
<feature type="compositionally biased region" description="Acidic residues" evidence="1">
    <location>
        <begin position="239"/>
        <end position="255"/>
    </location>
</feature>
<evidence type="ECO:0000256" key="1">
    <source>
        <dbReference type="SAM" id="MobiDB-lite"/>
    </source>
</evidence>
<dbReference type="OrthoDB" id="2755114at2759"/>
<dbReference type="Proteomes" id="UP000313359">
    <property type="component" value="Unassembled WGS sequence"/>
</dbReference>
<dbReference type="EMBL" id="ML122294">
    <property type="protein sequence ID" value="RPD55543.1"/>
    <property type="molecule type" value="Genomic_DNA"/>
</dbReference>
<feature type="region of interest" description="Disordered" evidence="1">
    <location>
        <begin position="239"/>
        <end position="278"/>
    </location>
</feature>
<organism evidence="2 3">
    <name type="scientific">Lentinus tigrinus ALCF2SS1-6</name>
    <dbReference type="NCBI Taxonomy" id="1328759"/>
    <lineage>
        <taxon>Eukaryota</taxon>
        <taxon>Fungi</taxon>
        <taxon>Dikarya</taxon>
        <taxon>Basidiomycota</taxon>
        <taxon>Agaricomycotina</taxon>
        <taxon>Agaricomycetes</taxon>
        <taxon>Polyporales</taxon>
        <taxon>Polyporaceae</taxon>
        <taxon>Lentinus</taxon>
    </lineage>
</organism>
<reference evidence="2" key="1">
    <citation type="journal article" date="2018" name="Genome Biol. Evol.">
        <title>Genomics and development of Lentinus tigrinus, a white-rot wood-decaying mushroom with dimorphic fruiting bodies.</title>
        <authorList>
            <person name="Wu B."/>
            <person name="Xu Z."/>
            <person name="Knudson A."/>
            <person name="Carlson A."/>
            <person name="Chen N."/>
            <person name="Kovaka S."/>
            <person name="LaButti K."/>
            <person name="Lipzen A."/>
            <person name="Pennachio C."/>
            <person name="Riley R."/>
            <person name="Schakwitz W."/>
            <person name="Umezawa K."/>
            <person name="Ohm R.A."/>
            <person name="Grigoriev I.V."/>
            <person name="Nagy L.G."/>
            <person name="Gibbons J."/>
            <person name="Hibbett D."/>
        </authorList>
    </citation>
    <scope>NUCLEOTIDE SEQUENCE [LARGE SCALE GENOMIC DNA]</scope>
    <source>
        <strain evidence="2">ALCF2SS1-6</strain>
    </source>
</reference>
<protein>
    <submittedName>
        <fullName evidence="2">Uncharacterized protein</fullName>
    </submittedName>
</protein>
<feature type="compositionally biased region" description="Low complexity" evidence="1">
    <location>
        <begin position="261"/>
        <end position="274"/>
    </location>
</feature>
<keyword evidence="3" id="KW-1185">Reference proteome</keyword>
<accession>A0A5C2RV24</accession>
<feature type="region of interest" description="Disordered" evidence="1">
    <location>
        <begin position="1"/>
        <end position="22"/>
    </location>
</feature>
<name>A0A5C2RV24_9APHY</name>
<sequence length="660" mass="73298">MTTSTTLYHPNPHSPTRPPPTVSDPTLLCIKDIFGHQSILELLPAVTRNREYGIRKVLSSGKVELRTPRQVASFAHLILAAPQKRSHLVSSLSIALPTFLPEDLEGAERLTQAIAHLTELRELDLLHPEAGLASYPPLINAFRSLRSVRVLRVSGADEWTNRLLRRLQAGLQELYLYRGAFWGEGGDFVMLLELYRFASSLRKLVVDGGFTPCLPNANQSHFETASDTAVEADVELEGESDAGYDADNESSESVDDEAKSEVGSASVPVVVGPSTETTSETYTQGVPLVLNADVFNKLMSVGGALEKSREIYAGNGSPSEDEGTGDEDRKRIKAWAANVAYHQGLELNGEVVDDNDYSQDDAGSAASDVEWVTHEVTGHRVFPNLIYLWIPDPARGIPTTATMMATPGIIFLDIGTTHESYTGALRRIRRANKFATFLASKKTQRWPNLQEVRGSLVDLAVFGNTTTTTALEVVGVIDNKNLQLLPAVVDDHNPMILRATIRIPCKSPLRRRPDQLPEEVLEEADSMLEVHHLTLRVVFKNNINLLALRASLLRILRTWGGLLQVFIDLMYDEEDCRSAGPGALDGVDLHDLVRDLAEEMGEYYQILYIRQGRRVACCDTRRVVEGREVRWRVHVLNQIETREKEQEMQEGGMFSAVYPL</sequence>
<evidence type="ECO:0000313" key="3">
    <source>
        <dbReference type="Proteomes" id="UP000313359"/>
    </source>
</evidence>
<proteinExistence type="predicted"/>